<dbReference type="Pfam" id="PF00501">
    <property type="entry name" value="AMP-binding"/>
    <property type="match status" value="1"/>
</dbReference>
<feature type="domain" description="AMP-binding enzyme C-terminal" evidence="2">
    <location>
        <begin position="519"/>
        <end position="596"/>
    </location>
</feature>
<dbReference type="PANTHER" id="PTHR24096">
    <property type="entry name" value="LONG-CHAIN-FATTY-ACID--COA LIGASE"/>
    <property type="match status" value="1"/>
</dbReference>
<evidence type="ECO:0000313" key="3">
    <source>
        <dbReference type="EMBL" id="KAK8243587.1"/>
    </source>
</evidence>
<keyword evidence="4" id="KW-1185">Reference proteome</keyword>
<evidence type="ECO:0000259" key="1">
    <source>
        <dbReference type="Pfam" id="PF00501"/>
    </source>
</evidence>
<dbReference type="Gene3D" id="3.40.50.12780">
    <property type="entry name" value="N-terminal domain of ligase-like"/>
    <property type="match status" value="1"/>
</dbReference>
<dbReference type="Gene3D" id="3.30.300.30">
    <property type="match status" value="1"/>
</dbReference>
<name>A0ABR1YXZ0_9PEZI</name>
<dbReference type="Pfam" id="PF13193">
    <property type="entry name" value="AMP-binding_C"/>
    <property type="match status" value="1"/>
</dbReference>
<accession>A0ABR1YXZ0</accession>
<dbReference type="InterPro" id="IPR045851">
    <property type="entry name" value="AMP-bd_C_sf"/>
</dbReference>
<dbReference type="EMBL" id="JBBWRZ010000002">
    <property type="protein sequence ID" value="KAK8243587.1"/>
    <property type="molecule type" value="Genomic_DNA"/>
</dbReference>
<dbReference type="InterPro" id="IPR042099">
    <property type="entry name" value="ANL_N_sf"/>
</dbReference>
<dbReference type="CDD" id="cd05911">
    <property type="entry name" value="Firefly_Luc_like"/>
    <property type="match status" value="1"/>
</dbReference>
<proteinExistence type="predicted"/>
<dbReference type="Proteomes" id="UP001492380">
    <property type="component" value="Unassembled WGS sequence"/>
</dbReference>
<protein>
    <submittedName>
        <fullName evidence="3">4-coumarate-CoA ligase-like protein</fullName>
    </submittedName>
</protein>
<sequence>MRRHHLHYPTKISCRDYPATCLPSEPRSRRHMDNKRDSTIHCSSTIDFEISSIVATIMPFLATEHLAIPDQDILSWSLDKPQYDLDKPVFIDAAKPLRTISARQARGLIEKLIAGFKAAGVKRGECVCMHAFNDICYSMAFLGIIGAGGVFAGTNPSYTPYELAHTIRTADVRYLLVEPSLLPNAISAANSTSIPLSRIIVFNPPGSDAATQSSPLQSQHALHDWQWLLSHGSSDWYRFSDHATATSTTATRLFSSGTTGLPKALNLTHHNLIAQHTLVMEHPSYAPRRLAAYTIRRLLCTPMFHVSQVCRTHATPLRSGDVSVVMRRFEVAAWLRNIERFAITEVNTVPMMVNAVVNSDLPGKPGYSMASLRNSWCGAAPLRKEQQARFRKLLREDCPFNQVWGMSETSGIATMLYWPEEDRTGGVGRNIPNLDAKVVDEKGNDISDYNVTGELCVRGPIIIQGYHHNEEANARDFDADGYFHTGDVAYRDSKTKSWYIVDRKKELIKVRGFQVAPAEIEGVLLGHPEIAEAAVIGVVLTQDGSELPRAYVVLKDGAKLSEQGVFDYVAEKLAKYKRLEGGVKTVDSIPKNPGGKTLKNELREQAKRELGVKL</sequence>
<dbReference type="PANTHER" id="PTHR24096:SF265">
    <property type="entry name" value="ENZYME, PUTATIVE (AFU_ORTHOLOGUE AFUA_5G14270)-RELATED"/>
    <property type="match status" value="1"/>
</dbReference>
<reference evidence="3 4" key="1">
    <citation type="submission" date="2024-04" db="EMBL/GenBank/DDBJ databases">
        <title>Phyllosticta paracitricarpa is synonymous to the EU quarantine fungus P. citricarpa based on phylogenomic analyses.</title>
        <authorList>
            <consortium name="Lawrence Berkeley National Laboratory"/>
            <person name="Van Ingen-Buijs V.A."/>
            <person name="Van Westerhoven A.C."/>
            <person name="Haridas S."/>
            <person name="Skiadas P."/>
            <person name="Martin F."/>
            <person name="Groenewald J.Z."/>
            <person name="Crous P.W."/>
            <person name="Seidl M.F."/>
        </authorList>
    </citation>
    <scope>NUCLEOTIDE SEQUENCE [LARGE SCALE GENOMIC DNA]</scope>
    <source>
        <strain evidence="3 4">CBS 123374</strain>
    </source>
</reference>
<dbReference type="InterPro" id="IPR025110">
    <property type="entry name" value="AMP-bd_C"/>
</dbReference>
<evidence type="ECO:0000259" key="2">
    <source>
        <dbReference type="Pfam" id="PF13193"/>
    </source>
</evidence>
<organism evidence="3 4">
    <name type="scientific">Phyllosticta capitalensis</name>
    <dbReference type="NCBI Taxonomy" id="121624"/>
    <lineage>
        <taxon>Eukaryota</taxon>
        <taxon>Fungi</taxon>
        <taxon>Dikarya</taxon>
        <taxon>Ascomycota</taxon>
        <taxon>Pezizomycotina</taxon>
        <taxon>Dothideomycetes</taxon>
        <taxon>Dothideomycetes incertae sedis</taxon>
        <taxon>Botryosphaeriales</taxon>
        <taxon>Phyllostictaceae</taxon>
        <taxon>Phyllosticta</taxon>
    </lineage>
</organism>
<feature type="domain" description="AMP-dependent synthetase/ligase" evidence="1">
    <location>
        <begin position="86"/>
        <end position="467"/>
    </location>
</feature>
<dbReference type="InterPro" id="IPR000873">
    <property type="entry name" value="AMP-dep_synth/lig_dom"/>
</dbReference>
<dbReference type="SUPFAM" id="SSF56801">
    <property type="entry name" value="Acetyl-CoA synthetase-like"/>
    <property type="match status" value="1"/>
</dbReference>
<gene>
    <name evidence="3" type="ORF">HDK90DRAFT_475282</name>
</gene>
<comment type="caution">
    <text evidence="3">The sequence shown here is derived from an EMBL/GenBank/DDBJ whole genome shotgun (WGS) entry which is preliminary data.</text>
</comment>
<evidence type="ECO:0000313" key="4">
    <source>
        <dbReference type="Proteomes" id="UP001492380"/>
    </source>
</evidence>